<name>A0A553H1G3_9PSED</name>
<dbReference type="SMART" id="SM00448">
    <property type="entry name" value="REC"/>
    <property type="match status" value="1"/>
</dbReference>
<feature type="region of interest" description="Disordered" evidence="3">
    <location>
        <begin position="1"/>
        <end position="26"/>
    </location>
</feature>
<dbReference type="OrthoDB" id="9802155at2"/>
<dbReference type="SUPFAM" id="SSF52172">
    <property type="entry name" value="CheY-like"/>
    <property type="match status" value="1"/>
</dbReference>
<protein>
    <submittedName>
        <fullName evidence="5">Response regulator</fullName>
    </submittedName>
</protein>
<accession>A0A553H1G3</accession>
<reference evidence="5 6" key="1">
    <citation type="submission" date="2019-07" db="EMBL/GenBank/DDBJ databases">
        <title>Pseudomonas mangiferae sp. nov., isolated from bark of mango tree in Thailand.</title>
        <authorList>
            <person name="Srisuk N."/>
            <person name="Anurat P."/>
        </authorList>
    </citation>
    <scope>NUCLEOTIDE SEQUENCE [LARGE SCALE GENOMIC DNA]</scope>
    <source>
        <strain evidence="5 6">DMKU_BBB3-04</strain>
    </source>
</reference>
<evidence type="ECO:0000256" key="2">
    <source>
        <dbReference type="PROSITE-ProRule" id="PRU00169"/>
    </source>
</evidence>
<dbReference type="PANTHER" id="PTHR44591:SF3">
    <property type="entry name" value="RESPONSE REGULATORY DOMAIN-CONTAINING PROTEIN"/>
    <property type="match status" value="1"/>
</dbReference>
<dbReference type="Pfam" id="PF00072">
    <property type="entry name" value="Response_reg"/>
    <property type="match status" value="1"/>
</dbReference>
<dbReference type="Gene3D" id="3.40.50.2300">
    <property type="match status" value="1"/>
</dbReference>
<dbReference type="PANTHER" id="PTHR44591">
    <property type="entry name" value="STRESS RESPONSE REGULATOR PROTEIN 1"/>
    <property type="match status" value="1"/>
</dbReference>
<evidence type="ECO:0000313" key="6">
    <source>
        <dbReference type="Proteomes" id="UP000315235"/>
    </source>
</evidence>
<proteinExistence type="predicted"/>
<dbReference type="EMBL" id="VJOY01000004">
    <property type="protein sequence ID" value="TRX75572.1"/>
    <property type="molecule type" value="Genomic_DNA"/>
</dbReference>
<sequence length="166" mass="18325">MDDEGGRRFRFAADGAPPQPPSSPGVIPLNNDATRLHDTHLPAAAPERTLLVVEDDASIRMLLVEMLGELGYRIVESANAFEALQVLESDDPIHLMITDIGMRGMNGMVLAETARQLRQDLPVLFITGHAHDGDIVNRQFGNGTEIIFKPFNLDTLAEKLRGMLRR</sequence>
<keyword evidence="1 2" id="KW-0597">Phosphoprotein</keyword>
<evidence type="ECO:0000256" key="1">
    <source>
        <dbReference type="ARBA" id="ARBA00022553"/>
    </source>
</evidence>
<dbReference type="PROSITE" id="PS50110">
    <property type="entry name" value="RESPONSE_REGULATORY"/>
    <property type="match status" value="1"/>
</dbReference>
<comment type="caution">
    <text evidence="5">The sequence shown here is derived from an EMBL/GenBank/DDBJ whole genome shotgun (WGS) entry which is preliminary data.</text>
</comment>
<evidence type="ECO:0000313" key="5">
    <source>
        <dbReference type="EMBL" id="TRX75572.1"/>
    </source>
</evidence>
<dbReference type="GO" id="GO:0000160">
    <property type="term" value="P:phosphorelay signal transduction system"/>
    <property type="evidence" value="ECO:0007669"/>
    <property type="project" value="InterPro"/>
</dbReference>
<keyword evidence="6" id="KW-1185">Reference proteome</keyword>
<organism evidence="5 6">
    <name type="scientific">Pseudomonas mangiferae</name>
    <dbReference type="NCBI Taxonomy" id="2593654"/>
    <lineage>
        <taxon>Bacteria</taxon>
        <taxon>Pseudomonadati</taxon>
        <taxon>Pseudomonadota</taxon>
        <taxon>Gammaproteobacteria</taxon>
        <taxon>Pseudomonadales</taxon>
        <taxon>Pseudomonadaceae</taxon>
        <taxon>Pseudomonas</taxon>
    </lineage>
</organism>
<gene>
    <name evidence="5" type="ORF">FM069_07460</name>
</gene>
<evidence type="ECO:0000259" key="4">
    <source>
        <dbReference type="PROSITE" id="PS50110"/>
    </source>
</evidence>
<feature type="modified residue" description="4-aspartylphosphate" evidence="2">
    <location>
        <position position="99"/>
    </location>
</feature>
<evidence type="ECO:0000256" key="3">
    <source>
        <dbReference type="SAM" id="MobiDB-lite"/>
    </source>
</evidence>
<feature type="domain" description="Response regulatory" evidence="4">
    <location>
        <begin position="49"/>
        <end position="164"/>
    </location>
</feature>
<dbReference type="Proteomes" id="UP000315235">
    <property type="component" value="Unassembled WGS sequence"/>
</dbReference>
<dbReference type="AlphaFoldDB" id="A0A553H1G3"/>
<dbReference type="InterPro" id="IPR011006">
    <property type="entry name" value="CheY-like_superfamily"/>
</dbReference>
<dbReference type="InterPro" id="IPR001789">
    <property type="entry name" value="Sig_transdc_resp-reg_receiver"/>
</dbReference>
<dbReference type="InterPro" id="IPR050595">
    <property type="entry name" value="Bact_response_regulator"/>
</dbReference>